<dbReference type="PANTHER" id="PTHR11764">
    <property type="entry name" value="TERPENE CYCLASE/MUTASE FAMILY MEMBER"/>
    <property type="match status" value="1"/>
</dbReference>
<dbReference type="RefSeq" id="XP_026618623.1">
    <property type="nucleotide sequence ID" value="XM_026763162.1"/>
</dbReference>
<dbReference type="InterPro" id="IPR032697">
    <property type="entry name" value="SQ_cyclase_N"/>
</dbReference>
<dbReference type="VEuPathDB" id="FungiDB:CDV56_109543"/>
<dbReference type="OrthoDB" id="4413507at2759"/>
<protein>
    <recommendedName>
        <fullName evidence="1">Squalene cyclase N-terminal domain-containing protein</fullName>
    </recommendedName>
</protein>
<dbReference type="Pfam" id="PF13249">
    <property type="entry name" value="SQHop_cyclase_N"/>
    <property type="match status" value="1"/>
</dbReference>
<dbReference type="GO" id="GO:0016866">
    <property type="term" value="F:intramolecular transferase activity"/>
    <property type="evidence" value="ECO:0007669"/>
    <property type="project" value="InterPro"/>
</dbReference>
<dbReference type="Proteomes" id="UP000215305">
    <property type="component" value="Unassembled WGS sequence"/>
</dbReference>
<dbReference type="GO" id="GO:0005811">
    <property type="term" value="C:lipid droplet"/>
    <property type="evidence" value="ECO:0007669"/>
    <property type="project" value="InterPro"/>
</dbReference>
<dbReference type="InterPro" id="IPR008930">
    <property type="entry name" value="Terpenoid_cyclase/PrenylTrfase"/>
</dbReference>
<gene>
    <name evidence="2" type="ORF">CDV56_109543</name>
</gene>
<feature type="domain" description="Squalene cyclase N-terminal" evidence="1">
    <location>
        <begin position="4"/>
        <end position="236"/>
    </location>
</feature>
<evidence type="ECO:0000313" key="3">
    <source>
        <dbReference type="Proteomes" id="UP000215305"/>
    </source>
</evidence>
<proteinExistence type="predicted"/>
<name>A0A397HWI3_ASPTH</name>
<dbReference type="Gene3D" id="1.50.10.20">
    <property type="match status" value="1"/>
</dbReference>
<dbReference type="SUPFAM" id="SSF48239">
    <property type="entry name" value="Terpenoid cyclases/Protein prenyltransferases"/>
    <property type="match status" value="1"/>
</dbReference>
<dbReference type="PANTHER" id="PTHR11764:SF82">
    <property type="entry name" value="TERPENE CYCLASE_MUTASE FAMILY MEMBER"/>
    <property type="match status" value="1"/>
</dbReference>
<evidence type="ECO:0000313" key="2">
    <source>
        <dbReference type="EMBL" id="RHZ67372.1"/>
    </source>
</evidence>
<keyword evidence="3" id="KW-1185">Reference proteome</keyword>
<dbReference type="GO" id="GO:0016104">
    <property type="term" value="P:triterpenoid biosynthetic process"/>
    <property type="evidence" value="ECO:0007669"/>
    <property type="project" value="InterPro"/>
</dbReference>
<dbReference type="STRING" id="41047.A0A397HWI3"/>
<evidence type="ECO:0000259" key="1">
    <source>
        <dbReference type="Pfam" id="PF13249"/>
    </source>
</evidence>
<organism evidence="2 3">
    <name type="scientific">Aspergillus thermomutatus</name>
    <name type="common">Neosartorya pseudofischeri</name>
    <dbReference type="NCBI Taxonomy" id="41047"/>
    <lineage>
        <taxon>Eukaryota</taxon>
        <taxon>Fungi</taxon>
        <taxon>Dikarya</taxon>
        <taxon>Ascomycota</taxon>
        <taxon>Pezizomycotina</taxon>
        <taxon>Eurotiomycetes</taxon>
        <taxon>Eurotiomycetidae</taxon>
        <taxon>Eurotiales</taxon>
        <taxon>Aspergillaceae</taxon>
        <taxon>Aspergillus</taxon>
        <taxon>Aspergillus subgen. Fumigati</taxon>
    </lineage>
</organism>
<sequence>MGINPGDHGDLSVTVEAYLALRILGVSRNDPQMRRSRSFILSAGSIARVSFITRVYLAMFGLYPWIAVQSLPSELILLPQHIPSSICRWPAMDRSALIPLLILCHHRPIFKLPTQECAASAYLNELWCKPEEPPEKAFGGAFPTGISNAIAPVSKSTDLIGRFLNGLTYFFPLRRYALYRSVEFILETIREMGGVGHLARPLHMAMLALKLEGYSVQSCPLRTGLDYLEHLVYEDEAGKRILSVNTTVCDSSLMITGLGDAGIPLDSPWLRKSLQWLQSLSLSDGNNNTSKIFDTRIFRVDDVAAAIYAVI</sequence>
<dbReference type="InterPro" id="IPR018333">
    <property type="entry name" value="Squalene_cyclase"/>
</dbReference>
<dbReference type="EMBL" id="NKHU02000007">
    <property type="protein sequence ID" value="RHZ67372.1"/>
    <property type="molecule type" value="Genomic_DNA"/>
</dbReference>
<reference evidence="2" key="1">
    <citation type="submission" date="2018-08" db="EMBL/GenBank/DDBJ databases">
        <title>Draft genome sequence of azole-resistant Aspergillus thermomutatus (Neosartorya pseudofischeri) strain HMR AF 39, isolated from a human nasal aspirate.</title>
        <authorList>
            <person name="Parent-Michaud M."/>
            <person name="Dufresne P.J."/>
            <person name="Fournier E."/>
            <person name="Martineau C."/>
            <person name="Moreira S."/>
            <person name="Perkins V."/>
            <person name="De Repentigny L."/>
            <person name="Dufresne S.F."/>
        </authorList>
    </citation>
    <scope>NUCLEOTIDE SEQUENCE [LARGE SCALE GENOMIC DNA]</scope>
    <source>
        <strain evidence="2">HMR AF 39</strain>
    </source>
</reference>
<comment type="caution">
    <text evidence="2">The sequence shown here is derived from an EMBL/GenBank/DDBJ whole genome shotgun (WGS) entry which is preliminary data.</text>
</comment>
<dbReference type="GeneID" id="38131517"/>
<dbReference type="AlphaFoldDB" id="A0A397HWI3"/>
<accession>A0A397HWI3</accession>